<dbReference type="SUPFAM" id="SSF82693">
    <property type="entry name" value="Multidrug efflux transporter AcrB pore domain, PN1, PN2, PC1 and PC2 subdomains"/>
    <property type="match status" value="3"/>
</dbReference>
<evidence type="ECO:0000256" key="1">
    <source>
        <dbReference type="SAM" id="Phobius"/>
    </source>
</evidence>
<sequence length="1045" mass="111869">MFLADISVKRPVLATVASLLLIAFGLIAFRTLPLRELPAVDPPIVSVTTQYRGASSDIVESRITQIIEDQLTGIEGLASIQASSRDGRSSIRVEFKLSRNLDEAANDVRAAVSRIQNRLPPGVDPPQVEKSDADSDPIMFLNLASDTLTTAQLTSFAERTLVDRLSAIDGVATVRVFGGLRQSMRVWLDTEALAARGLTPDDVDAALRAQNVELPAGTIEGQERDYTMRIARGYRTAEEFRRMPIGRSGDGRVTRLEDVARVAVEPEDDRRIFRGNGVNQVGLGIVRQSNANALEVARAIRAQNDQIAKTLPKGTTIVVAFDSTVFIERAITGVWHTMGEAIILVVLVIFLFLGSFRAALLPAATIPVCLIATFGVLGLFGFSINLITLLALVLAIGLVVDDSIVVLENIQRRIDLGEPALIAAQRGTNQVAFAVIATTAVLVSVFTPLLFTGGFVGRLFVELAVTIASAVTISAFVALTLTPMMGSLLLRPADKANKLSAFIDSSFDKIRASYAASVKASLSAPKTAFAVMGVAVLAAGFFATKLPSELIPLEDRGNITVNFSGPEGAGFAYTRQIVAKTEPVFATYVASGEATRTLVIAPNFQDQGTNRMNRGIGRIFLSEWGTRRDGNEIVDELNRKLSAIPGAQFRASMQNAFSGGRGPGSDGVSIVLGGSDYQELAAVAEKIVAKGRSNEGFARIRMNYEPISPKIEIIIDRERAAALGVSVQAIGRTLEATTGLRRVGTYPADGEEYDVILQVDRRERQNVEALGRIYVRSDRSGELVPLSNLVTTRNLGGVDDLPRVNKLRAVTVTANLNKGYTIGEAVKWLETEAAAAMKPDMKIDYTGQSQQFKEAGSAIGFAFALAILIVFLTLSAQFESFVHPVTIMITVPLAIAGGLFGLYAAGFTLNIYSQIGLIILVALAAKNGILIVEFANQLRDEGRSIKQAIAEAADLRLRPILMTSVATVAGALPLALSQGAGSEARANIGVVVVFGVLCATALTLYVVPVIYMLLARFTGSPEARAKAIEAFEEEEAETAQSARVD</sequence>
<feature type="transmembrane region" description="Helical" evidence="1">
    <location>
        <begin position="988"/>
        <end position="1014"/>
    </location>
</feature>
<keyword evidence="3" id="KW-1185">Reference proteome</keyword>
<dbReference type="GO" id="GO:0042910">
    <property type="term" value="F:xenobiotic transmembrane transporter activity"/>
    <property type="evidence" value="ECO:0007669"/>
    <property type="project" value="TreeGrafter"/>
</dbReference>
<feature type="transmembrane region" description="Helical" evidence="1">
    <location>
        <begin position="333"/>
        <end position="353"/>
    </location>
</feature>
<dbReference type="Gene3D" id="3.30.70.1320">
    <property type="entry name" value="Multidrug efflux transporter AcrB pore domain like"/>
    <property type="match status" value="1"/>
</dbReference>
<dbReference type="Gene3D" id="1.20.1640.10">
    <property type="entry name" value="Multidrug efflux transporter AcrB transmembrane domain"/>
    <property type="match status" value="2"/>
</dbReference>
<keyword evidence="1" id="KW-1133">Transmembrane helix</keyword>
<dbReference type="InterPro" id="IPR001036">
    <property type="entry name" value="Acrflvin-R"/>
</dbReference>
<dbReference type="PANTHER" id="PTHR32063:SF14">
    <property type="entry name" value="BLL4319 PROTEIN"/>
    <property type="match status" value="1"/>
</dbReference>
<feature type="transmembrane region" description="Helical" evidence="1">
    <location>
        <begin position="12"/>
        <end position="32"/>
    </location>
</feature>
<keyword evidence="1" id="KW-0472">Membrane</keyword>
<dbReference type="SUPFAM" id="SSF82866">
    <property type="entry name" value="Multidrug efflux transporter AcrB transmembrane domain"/>
    <property type="match status" value="2"/>
</dbReference>
<feature type="transmembrane region" description="Helical" evidence="1">
    <location>
        <begin position="855"/>
        <end position="874"/>
    </location>
</feature>
<reference evidence="2 3" key="1">
    <citation type="journal article" date="2018" name="Genome Announc.">
        <title>Draft Genome Sequence of "Candidatus Phycosocius bacilliformis," an Alphaproteobacterial Ectosymbiont of the Hydrocarbon-Producing Green Alga Botryococcus braunii.</title>
        <authorList>
            <person name="Tanabe Y."/>
            <person name="Yamaguchi H."/>
            <person name="Watanabe M.M."/>
        </authorList>
    </citation>
    <scope>NUCLEOTIDE SEQUENCE [LARGE SCALE GENOMIC DNA]</scope>
    <source>
        <strain evidence="2 3">BOTRYCO-2</strain>
    </source>
</reference>
<dbReference type="AlphaFoldDB" id="A0A2P2E7P7"/>
<feature type="transmembrane region" description="Helical" evidence="1">
    <location>
        <begin position="881"/>
        <end position="905"/>
    </location>
</feature>
<dbReference type="EMBL" id="BFBR01000002">
    <property type="protein sequence ID" value="GBF57080.1"/>
    <property type="molecule type" value="Genomic_DNA"/>
</dbReference>
<dbReference type="PRINTS" id="PR00702">
    <property type="entry name" value="ACRIFLAVINRP"/>
</dbReference>
<dbReference type="Gene3D" id="3.30.70.1440">
    <property type="entry name" value="Multidrug efflux transporter AcrB pore domain"/>
    <property type="match status" value="1"/>
</dbReference>
<dbReference type="InterPro" id="IPR027463">
    <property type="entry name" value="AcrB_DN_DC_subdom"/>
</dbReference>
<feature type="transmembrane region" description="Helical" evidence="1">
    <location>
        <begin position="386"/>
        <end position="410"/>
    </location>
</feature>
<evidence type="ECO:0000313" key="3">
    <source>
        <dbReference type="Proteomes" id="UP000245086"/>
    </source>
</evidence>
<feature type="transmembrane region" description="Helical" evidence="1">
    <location>
        <begin position="911"/>
        <end position="936"/>
    </location>
</feature>
<accession>A0A2P2E7P7</accession>
<proteinExistence type="predicted"/>
<feature type="transmembrane region" description="Helical" evidence="1">
    <location>
        <begin position="431"/>
        <end position="451"/>
    </location>
</feature>
<dbReference type="GO" id="GO:0005886">
    <property type="term" value="C:plasma membrane"/>
    <property type="evidence" value="ECO:0007669"/>
    <property type="project" value="TreeGrafter"/>
</dbReference>
<dbReference type="Gene3D" id="3.30.2090.10">
    <property type="entry name" value="Multidrug efflux transporter AcrB TolC docking domain, DN and DC subdomains"/>
    <property type="match status" value="2"/>
</dbReference>
<dbReference type="OrthoDB" id="9807350at2"/>
<protein>
    <submittedName>
        <fullName evidence="2">Multidrug resistance protein MexB</fullName>
    </submittedName>
</protein>
<feature type="transmembrane region" description="Helical" evidence="1">
    <location>
        <begin position="527"/>
        <end position="544"/>
    </location>
</feature>
<evidence type="ECO:0000313" key="2">
    <source>
        <dbReference type="EMBL" id="GBF57080.1"/>
    </source>
</evidence>
<feature type="transmembrane region" description="Helical" evidence="1">
    <location>
        <begin position="957"/>
        <end position="976"/>
    </location>
</feature>
<feature type="transmembrane region" description="Helical" evidence="1">
    <location>
        <begin position="360"/>
        <end position="380"/>
    </location>
</feature>
<gene>
    <name evidence="2" type="primary">mexB</name>
    <name evidence="2" type="ORF">PbB2_00739</name>
</gene>
<dbReference type="Proteomes" id="UP000245086">
    <property type="component" value="Unassembled WGS sequence"/>
</dbReference>
<name>A0A2P2E7P7_9PROT</name>
<dbReference type="SUPFAM" id="SSF82714">
    <property type="entry name" value="Multidrug efflux transporter AcrB TolC docking domain, DN and DC subdomains"/>
    <property type="match status" value="2"/>
</dbReference>
<comment type="caution">
    <text evidence="2">The sequence shown here is derived from an EMBL/GenBank/DDBJ whole genome shotgun (WGS) entry which is preliminary data.</text>
</comment>
<dbReference type="PANTHER" id="PTHR32063">
    <property type="match status" value="1"/>
</dbReference>
<keyword evidence="1" id="KW-0812">Transmembrane</keyword>
<dbReference type="RefSeq" id="WP_108983972.1">
    <property type="nucleotide sequence ID" value="NZ_BFBR01000002.1"/>
</dbReference>
<dbReference type="Gene3D" id="3.30.70.1430">
    <property type="entry name" value="Multidrug efflux transporter AcrB pore domain"/>
    <property type="match status" value="2"/>
</dbReference>
<dbReference type="Pfam" id="PF00873">
    <property type="entry name" value="ACR_tran"/>
    <property type="match status" value="1"/>
</dbReference>
<organism evidence="2 3">
    <name type="scientific">Candidatus Phycosocius bacilliformis</name>
    <dbReference type="NCBI Taxonomy" id="1445552"/>
    <lineage>
        <taxon>Bacteria</taxon>
        <taxon>Pseudomonadati</taxon>
        <taxon>Pseudomonadota</taxon>
        <taxon>Alphaproteobacteria</taxon>
        <taxon>Caulobacterales</taxon>
        <taxon>Caulobacterales incertae sedis</taxon>
        <taxon>Candidatus Phycosocius</taxon>
    </lineage>
</organism>
<feature type="transmembrane region" description="Helical" evidence="1">
    <location>
        <begin position="463"/>
        <end position="490"/>
    </location>
</feature>